<dbReference type="AlphaFoldDB" id="A0A081KFS0"/>
<dbReference type="EMBL" id="JOJP01000001">
    <property type="protein sequence ID" value="KEI72996.1"/>
    <property type="molecule type" value="Genomic_DNA"/>
</dbReference>
<dbReference type="SUPFAM" id="SSF52540">
    <property type="entry name" value="P-loop containing nucleoside triphosphate hydrolases"/>
    <property type="match status" value="1"/>
</dbReference>
<proteinExistence type="predicted"/>
<feature type="coiled-coil region" evidence="1">
    <location>
        <begin position="293"/>
        <end position="367"/>
    </location>
</feature>
<name>A0A081KFS0_9GAMM</name>
<dbReference type="Proteomes" id="UP000027997">
    <property type="component" value="Unassembled WGS sequence"/>
</dbReference>
<dbReference type="Pfam" id="PF13555">
    <property type="entry name" value="AAA_29"/>
    <property type="match status" value="1"/>
</dbReference>
<keyword evidence="1" id="KW-0175">Coiled coil</keyword>
<evidence type="ECO:0000256" key="1">
    <source>
        <dbReference type="SAM" id="Coils"/>
    </source>
</evidence>
<keyword evidence="3" id="KW-1185">Reference proteome</keyword>
<dbReference type="eggNOG" id="COG4913">
    <property type="taxonomic scope" value="Bacteria"/>
</dbReference>
<accession>A0A081KFS0</accession>
<protein>
    <submittedName>
        <fullName evidence="2">ATP synthase</fullName>
    </submittedName>
</protein>
<dbReference type="Pfam" id="PF13558">
    <property type="entry name" value="SbcC_Walker_B"/>
    <property type="match status" value="1"/>
</dbReference>
<comment type="caution">
    <text evidence="2">The sequence shown here is derived from an EMBL/GenBank/DDBJ whole genome shotgun (WGS) entry which is preliminary data.</text>
</comment>
<reference evidence="2 3" key="1">
    <citation type="submission" date="2014-06" db="EMBL/GenBank/DDBJ databases">
        <title>Whole Genome Sequences of Three Symbiotic Endozoicomonas Bacteria.</title>
        <authorList>
            <person name="Neave M.J."/>
            <person name="Apprill A."/>
            <person name="Voolstra C.R."/>
        </authorList>
    </citation>
    <scope>NUCLEOTIDE SEQUENCE [LARGE SCALE GENOMIC DNA]</scope>
    <source>
        <strain evidence="2 3">DSM 22380</strain>
    </source>
</reference>
<evidence type="ECO:0000313" key="2">
    <source>
        <dbReference type="EMBL" id="KEI72996.1"/>
    </source>
</evidence>
<evidence type="ECO:0000313" key="3">
    <source>
        <dbReference type="Proteomes" id="UP000027997"/>
    </source>
</evidence>
<feature type="coiled-coil region" evidence="1">
    <location>
        <begin position="645"/>
        <end position="672"/>
    </location>
</feature>
<dbReference type="Gene3D" id="3.40.50.300">
    <property type="entry name" value="P-loop containing nucleotide triphosphate hydrolases"/>
    <property type="match status" value="1"/>
</dbReference>
<dbReference type="RefSeq" id="WP_020581704.1">
    <property type="nucleotide sequence ID" value="NZ_JOJP01000001.1"/>
</dbReference>
<sequence length="1141" mass="128907">MSNHTGHQNTLTNITSKSDNERQLTGSIDLFQPSELANTAFVLKELSLYNWGPFQGNNQATFDLEGTAIIGPTGSGKTTLVDALMTLIVPLPKYNLASTGGHESDRDLISYVRGVTGAGNNSGDNHHIARPGKTITGLAARFESHDQVVQIGGLFWIDVPGNASADLKKLWLFTQREDQTLEHWLTLLHEGGKRAIKQFERHTTDLKVFDSKKSYLDKIQRFFEVGTNAFPLLNRAAGLKQLNSVDEIFRELVLDDRSMFARAGEVATEFDDLAIIHEELNTARRQQNSLQPLISLNKNHQKLGEQLAEQQALSEIIPIWFAIAGHQLWGTKVKDVKTAIDDLQEIIVASQEKKDQLKDQADRLNEVYLRAGGSSIESLRREIGQQEKLTADCRQRARDYQTLARNLDLDDTLSSKMLAANQLQVGKQTSELEAKAREQTTNVDQLSFERITRSQALEQVTQEYEAVKARPGSNIKGALQNFRSDLAEALSLEEDSLPFIAELVEVKTAEKPWRGAIERAIGSHRERILVPSQHMKAALNWINNRHNRVHVRLQDAMAPAAQPQFYNDGFTRKLNFKEHPHREALKALLASIDRHCVESPEQLKVTPHGMTQQGLMSGVNGRYEKQDQRSLNDNWMTGFDNRDRLATLEDEIRTLRQEEKTFQQQYDDAKKREQITRQKLNLLARLSEITFEDINLPDYEKKLRDLEQQLSALLAPDSDATKAKEALDVVKQEIKRIEHDIYENIQKKGESANQLKSAEQKREKAFAVIGDGLKDEQAQLADRLLPSLSDTNPDDLPDKEKLYQNKTISSIKTLQSSIKTAEGQLIRQMNEAQKQDTGSLSEAGTELRDIPQYLERLNTLTKEALPEKQKRFKNYLNQSSDQGVTQLLNAIDNEVSQVEERIEDLNRTLLRVDFKPGQYLQLRPQRVIHESLRNLESARRHLRAASLKEDDGESHYRALVNMVELLRQANDNRRTVGARALLDPRYRLQFTVEVCERNSHSVIERLKGSQSGSGGEKEILASYILTASLSYALCPAGASHPLFGTIVLDEAFSKSSQAVAGRIISALNEFGLHPLFVTPNKEIRLLRSHTRSAILVHRKGMKATLTPMRWETLEKHASRKSQIIVPASSTFTESENHEITP</sequence>
<gene>
    <name evidence="2" type="ORF">GV64_21770</name>
</gene>
<dbReference type="STRING" id="305900.GV64_21770"/>
<dbReference type="InterPro" id="IPR027417">
    <property type="entry name" value="P-loop_NTPase"/>
</dbReference>
<organism evidence="2 3">
    <name type="scientific">Endozoicomonas elysicola</name>
    <dbReference type="NCBI Taxonomy" id="305900"/>
    <lineage>
        <taxon>Bacteria</taxon>
        <taxon>Pseudomonadati</taxon>
        <taxon>Pseudomonadota</taxon>
        <taxon>Gammaproteobacteria</taxon>
        <taxon>Oceanospirillales</taxon>
        <taxon>Endozoicomonadaceae</taxon>
        <taxon>Endozoicomonas</taxon>
    </lineage>
</organism>